<evidence type="ECO:0000256" key="9">
    <source>
        <dbReference type="ARBA" id="ARBA00038404"/>
    </source>
</evidence>
<dbReference type="GO" id="GO:0005935">
    <property type="term" value="C:cellular bud neck"/>
    <property type="evidence" value="ECO:0007669"/>
    <property type="project" value="UniProtKB-SubCell"/>
</dbReference>
<evidence type="ECO:0000256" key="11">
    <source>
        <dbReference type="SAM" id="MobiDB-lite"/>
    </source>
</evidence>
<sequence length="666" mass="77131">MSKEVIEEENHLTVTPDRRNVSELSGAPSSPLMIESPKMVNIHQFMTDQLDDSEVESQMPSLKNSDMMIAAEIIQGTYDAIDFKAYANFMGAQHNSQILTAFISMLKPFPNSLLLSLRALVSKIYFIAEAQNIDRILEELSKQWVDHCNSPVWHNHYKLCHIVLFSLLILNSDLHNDENSRINIPKFTCNNFVENTLFALRKEARVNNYSIEEEEPLIMEELTSYYSSLRTEALQLLIKLSSKLASKHNSRLLLRTESKLSNGGRQLGKRNSKFSLRSETLTPVDSSSSSTYNSLYSESTLALKHESHFTSNWRFHHNEPLSKLYRYEPDIDKVLSKKNGSLFYMDYSIKISDKDMSQSGNTNEKPQATNDKHGNGRLDLFRWLKKTKNITNFREKKSVAAFLEDNTKWVHARVRVFEGRIYIFKLKDSSRIPENATMEYLKKQSPKYIVFNLVEALAFVVQDNIVQCSQNKNLGTQHEHVSGNFTLTIPTRLYQEKVVLEFQTSTLRQAEMYVNSINFWAARQAPVPKAQFELVSNEEYGWSDKLFTSNYDVEKLDSMYLSAWKPLLSIGALYEALYGDMTEEDQLELFSKISELETFAEEIQFRIDRHNNNKSRAIALWRDSKQFDAVMSNWNTKYLYLNTINERNKAYLKSLRMVRTELGEDT</sequence>
<dbReference type="GO" id="GO:0032012">
    <property type="term" value="P:regulation of ARF protein signal transduction"/>
    <property type="evidence" value="ECO:0007669"/>
    <property type="project" value="InterPro"/>
</dbReference>
<name>A0A7H9AXM2_ZYGMR</name>
<keyword evidence="4" id="KW-1003">Cell membrane</keyword>
<dbReference type="GO" id="GO:0005085">
    <property type="term" value="F:guanyl-nucleotide exchange factor activity"/>
    <property type="evidence" value="ECO:0007669"/>
    <property type="project" value="UniProtKB-KW"/>
</dbReference>
<dbReference type="GO" id="GO:0005934">
    <property type="term" value="C:cellular bud tip"/>
    <property type="evidence" value="ECO:0007669"/>
    <property type="project" value="UniProtKB-SubCell"/>
</dbReference>
<feature type="compositionally biased region" description="Basic and acidic residues" evidence="11">
    <location>
        <begin position="1"/>
        <end position="21"/>
    </location>
</feature>
<feature type="region of interest" description="Disordered" evidence="11">
    <location>
        <begin position="1"/>
        <end position="30"/>
    </location>
</feature>
<dbReference type="KEGG" id="zmk:HG535_0A07990"/>
<keyword evidence="5" id="KW-0963">Cytoplasm</keyword>
<evidence type="ECO:0000256" key="7">
    <source>
        <dbReference type="ARBA" id="ARBA00023136"/>
    </source>
</evidence>
<evidence type="ECO:0000256" key="8">
    <source>
        <dbReference type="ARBA" id="ARBA00037853"/>
    </source>
</evidence>
<keyword evidence="7" id="KW-0472">Membrane</keyword>
<dbReference type="InterPro" id="IPR035999">
    <property type="entry name" value="Sec7_dom_sf"/>
</dbReference>
<dbReference type="EMBL" id="CP058604">
    <property type="protein sequence ID" value="QLG70854.1"/>
    <property type="molecule type" value="Genomic_DNA"/>
</dbReference>
<feature type="compositionally biased region" description="Polar residues" evidence="11">
    <location>
        <begin position="357"/>
        <end position="369"/>
    </location>
</feature>
<dbReference type="InterPro" id="IPR056468">
    <property type="entry name" value="PH_GEF_YEL1"/>
</dbReference>
<dbReference type="PROSITE" id="PS50190">
    <property type="entry name" value="SEC7"/>
    <property type="match status" value="1"/>
</dbReference>
<evidence type="ECO:0000256" key="1">
    <source>
        <dbReference type="ARBA" id="ARBA00004202"/>
    </source>
</evidence>
<evidence type="ECO:0000313" key="14">
    <source>
        <dbReference type="Proteomes" id="UP000509704"/>
    </source>
</evidence>
<reference evidence="13 14" key="1">
    <citation type="submission" date="2020-07" db="EMBL/GenBank/DDBJ databases">
        <title>The yeast mating-type switching endonuclease HO is a domesticated member of an unorthodox homing genetic element family.</title>
        <authorList>
            <person name="Coughlan A.Y."/>
            <person name="Lombardi L."/>
            <person name="Braun-Galleani S."/>
            <person name="Martos A.R."/>
            <person name="Galeote V."/>
            <person name="Bigey F."/>
            <person name="Dequin S."/>
            <person name="Byrne K.P."/>
            <person name="Wolfe K.H."/>
        </authorList>
    </citation>
    <scope>NUCLEOTIDE SEQUENCE [LARGE SCALE GENOMIC DNA]</scope>
    <source>
        <strain evidence="13 14">NRRL Y-6702</strain>
    </source>
</reference>
<evidence type="ECO:0000256" key="2">
    <source>
        <dbReference type="ARBA" id="ARBA00004266"/>
    </source>
</evidence>
<dbReference type="AlphaFoldDB" id="A0A7H9AXM2"/>
<comment type="similarity">
    <text evidence="9">Belongs to the YEL1 family.</text>
</comment>
<dbReference type="InterPro" id="IPR000904">
    <property type="entry name" value="Sec7_dom"/>
</dbReference>
<evidence type="ECO:0000313" key="13">
    <source>
        <dbReference type="EMBL" id="QLG70854.1"/>
    </source>
</evidence>
<proteinExistence type="inferred from homology"/>
<dbReference type="SMART" id="SM00222">
    <property type="entry name" value="Sec7"/>
    <property type="match status" value="1"/>
</dbReference>
<evidence type="ECO:0000256" key="6">
    <source>
        <dbReference type="ARBA" id="ARBA00022658"/>
    </source>
</evidence>
<feature type="region of interest" description="Disordered" evidence="11">
    <location>
        <begin position="355"/>
        <end position="374"/>
    </location>
</feature>
<dbReference type="Pfam" id="PF01369">
    <property type="entry name" value="Sec7"/>
    <property type="match status" value="1"/>
</dbReference>
<evidence type="ECO:0000256" key="10">
    <source>
        <dbReference type="ARBA" id="ARBA00040041"/>
    </source>
</evidence>
<keyword evidence="6" id="KW-0344">Guanine-nucleotide releasing factor</keyword>
<comment type="subcellular location">
    <subcellularLocation>
        <location evidence="2">Bud neck</location>
    </subcellularLocation>
    <subcellularLocation>
        <location evidence="8">Bud tip</location>
    </subcellularLocation>
    <subcellularLocation>
        <location evidence="1">Cell membrane</location>
        <topology evidence="1">Peripheral membrane protein</topology>
    </subcellularLocation>
    <subcellularLocation>
        <location evidence="3">Cytoplasm</location>
    </subcellularLocation>
</comment>
<evidence type="ECO:0000256" key="4">
    <source>
        <dbReference type="ARBA" id="ARBA00022475"/>
    </source>
</evidence>
<dbReference type="InterPro" id="IPR023394">
    <property type="entry name" value="Sec7_C_sf"/>
</dbReference>
<dbReference type="Pfam" id="PF23633">
    <property type="entry name" value="PH_GEF_YEL1"/>
    <property type="match status" value="1"/>
</dbReference>
<accession>A0A7H9AXM2</accession>
<dbReference type="RefSeq" id="XP_037142582.1">
    <property type="nucleotide sequence ID" value="XM_037286687.1"/>
</dbReference>
<dbReference type="GeneID" id="59234491"/>
<evidence type="ECO:0000256" key="5">
    <source>
        <dbReference type="ARBA" id="ARBA00022490"/>
    </source>
</evidence>
<dbReference type="GO" id="GO:0005737">
    <property type="term" value="C:cytoplasm"/>
    <property type="evidence" value="ECO:0007669"/>
    <property type="project" value="UniProtKB-SubCell"/>
</dbReference>
<keyword evidence="14" id="KW-1185">Reference proteome</keyword>
<dbReference type="GO" id="GO:0005886">
    <property type="term" value="C:plasma membrane"/>
    <property type="evidence" value="ECO:0007669"/>
    <property type="project" value="UniProtKB-SubCell"/>
</dbReference>
<gene>
    <name evidence="13" type="ORF">HG535_0A07990</name>
</gene>
<evidence type="ECO:0000259" key="12">
    <source>
        <dbReference type="PROSITE" id="PS50190"/>
    </source>
</evidence>
<dbReference type="Gene3D" id="1.10.1000.11">
    <property type="entry name" value="Arf Nucleotide-binding Site Opener,domain 2"/>
    <property type="match status" value="1"/>
</dbReference>
<dbReference type="Proteomes" id="UP000509704">
    <property type="component" value="Chromosome 1"/>
</dbReference>
<protein>
    <recommendedName>
        <fullName evidence="10">Guanine-nucleotide exchange factor YEL1</fullName>
    </recommendedName>
</protein>
<dbReference type="SUPFAM" id="SSF48425">
    <property type="entry name" value="Sec7 domain"/>
    <property type="match status" value="1"/>
</dbReference>
<dbReference type="OrthoDB" id="2157641at2759"/>
<feature type="domain" description="SEC7" evidence="12">
    <location>
        <begin position="44"/>
        <end position="232"/>
    </location>
</feature>
<evidence type="ECO:0000256" key="3">
    <source>
        <dbReference type="ARBA" id="ARBA00004496"/>
    </source>
</evidence>
<organism evidence="13 14">
    <name type="scientific">Zygotorulaspora mrakii</name>
    <name type="common">Zygosaccharomyces mrakii</name>
    <dbReference type="NCBI Taxonomy" id="42260"/>
    <lineage>
        <taxon>Eukaryota</taxon>
        <taxon>Fungi</taxon>
        <taxon>Dikarya</taxon>
        <taxon>Ascomycota</taxon>
        <taxon>Saccharomycotina</taxon>
        <taxon>Saccharomycetes</taxon>
        <taxon>Saccharomycetales</taxon>
        <taxon>Saccharomycetaceae</taxon>
        <taxon>Zygotorulaspora</taxon>
    </lineage>
</organism>